<organism evidence="2 3">
    <name type="scientific">Ilex paraguariensis</name>
    <name type="common">yerba mate</name>
    <dbReference type="NCBI Taxonomy" id="185542"/>
    <lineage>
        <taxon>Eukaryota</taxon>
        <taxon>Viridiplantae</taxon>
        <taxon>Streptophyta</taxon>
        <taxon>Embryophyta</taxon>
        <taxon>Tracheophyta</taxon>
        <taxon>Spermatophyta</taxon>
        <taxon>Magnoliopsida</taxon>
        <taxon>eudicotyledons</taxon>
        <taxon>Gunneridae</taxon>
        <taxon>Pentapetalae</taxon>
        <taxon>asterids</taxon>
        <taxon>campanulids</taxon>
        <taxon>Aquifoliales</taxon>
        <taxon>Aquifoliaceae</taxon>
        <taxon>Ilex</taxon>
    </lineage>
</organism>
<protein>
    <submittedName>
        <fullName evidence="2">Uncharacterized protein</fullName>
    </submittedName>
</protein>
<keyword evidence="3" id="KW-1185">Reference proteome</keyword>
<sequence length="69" mass="7552">MSPNATDSVLDHSNGQRLKIMDDLNLSPLSRPLDVSRGGQNLKEQMTSETPVKTNPEGSSHSNADKYLK</sequence>
<comment type="caution">
    <text evidence="2">The sequence shown here is derived from an EMBL/GenBank/DDBJ whole genome shotgun (WGS) entry which is preliminary data.</text>
</comment>
<dbReference type="EMBL" id="CAUOFW020001406">
    <property type="protein sequence ID" value="CAK9144603.1"/>
    <property type="molecule type" value="Genomic_DNA"/>
</dbReference>
<dbReference type="Proteomes" id="UP001642360">
    <property type="component" value="Unassembled WGS sequence"/>
</dbReference>
<evidence type="ECO:0000313" key="3">
    <source>
        <dbReference type="Proteomes" id="UP001642360"/>
    </source>
</evidence>
<evidence type="ECO:0000256" key="1">
    <source>
        <dbReference type="SAM" id="MobiDB-lite"/>
    </source>
</evidence>
<evidence type="ECO:0000313" key="2">
    <source>
        <dbReference type="EMBL" id="CAK9144603.1"/>
    </source>
</evidence>
<reference evidence="2 3" key="1">
    <citation type="submission" date="2024-02" db="EMBL/GenBank/DDBJ databases">
        <authorList>
            <person name="Vignale AGUSTIN F."/>
            <person name="Sosa J E."/>
            <person name="Modenutti C."/>
        </authorList>
    </citation>
    <scope>NUCLEOTIDE SEQUENCE [LARGE SCALE GENOMIC DNA]</scope>
</reference>
<dbReference type="AlphaFoldDB" id="A0ABC8RHZ9"/>
<gene>
    <name evidence="2" type="ORF">ILEXP_LOCUS12355</name>
</gene>
<proteinExistence type="predicted"/>
<feature type="compositionally biased region" description="Polar residues" evidence="1">
    <location>
        <begin position="38"/>
        <end position="62"/>
    </location>
</feature>
<name>A0ABC8RHZ9_9AQUA</name>
<feature type="non-terminal residue" evidence="2">
    <location>
        <position position="69"/>
    </location>
</feature>
<accession>A0ABC8RHZ9</accession>
<feature type="region of interest" description="Disordered" evidence="1">
    <location>
        <begin position="26"/>
        <end position="69"/>
    </location>
</feature>